<proteinExistence type="predicted"/>
<protein>
    <submittedName>
        <fullName evidence="2">Uncharacterized protein</fullName>
    </submittedName>
</protein>
<name>A0A1A9K9X3_9PSED</name>
<sequence>MIRKALRICFYGLVSLFWCLVATSFLEGIVKNDSTRFWMGVGMWGVFMYFSVRHSLKSGRRLEW</sequence>
<gene>
    <name evidence="2" type="ORF">A9C11_10060</name>
</gene>
<keyword evidence="1" id="KW-0812">Transmembrane</keyword>
<reference evidence="2 3" key="1">
    <citation type="submission" date="2016-05" db="EMBL/GenBank/DDBJ databases">
        <title>Genome Sequence of Pseudomonas citronellolis Strain SJTE-3, an Estrogens and Persistent Organic Pollutants degradation strain.</title>
        <authorList>
            <person name="Liang R."/>
        </authorList>
    </citation>
    <scope>NUCLEOTIDE SEQUENCE [LARGE SCALE GENOMIC DNA]</scope>
    <source>
        <strain evidence="2 3">SJTE-3</strain>
    </source>
</reference>
<dbReference type="EMBL" id="CP015878">
    <property type="protein sequence ID" value="ANI14308.1"/>
    <property type="molecule type" value="Genomic_DNA"/>
</dbReference>
<evidence type="ECO:0000313" key="3">
    <source>
        <dbReference type="Proteomes" id="UP000077748"/>
    </source>
</evidence>
<feature type="transmembrane region" description="Helical" evidence="1">
    <location>
        <begin position="36"/>
        <end position="52"/>
    </location>
</feature>
<keyword evidence="1" id="KW-0472">Membrane</keyword>
<accession>A0A1A9K9X3</accession>
<dbReference type="AlphaFoldDB" id="A0A1A9K9X3"/>
<dbReference type="Proteomes" id="UP000077748">
    <property type="component" value="Chromosome"/>
</dbReference>
<keyword evidence="1" id="KW-1133">Transmembrane helix</keyword>
<evidence type="ECO:0000313" key="2">
    <source>
        <dbReference type="EMBL" id="ANI14308.1"/>
    </source>
</evidence>
<organism evidence="2 3">
    <name type="scientific">Pseudomonas citronellolis</name>
    <dbReference type="NCBI Taxonomy" id="53408"/>
    <lineage>
        <taxon>Bacteria</taxon>
        <taxon>Pseudomonadati</taxon>
        <taxon>Pseudomonadota</taxon>
        <taxon>Gammaproteobacteria</taxon>
        <taxon>Pseudomonadales</taxon>
        <taxon>Pseudomonadaceae</taxon>
        <taxon>Pseudomonas</taxon>
    </lineage>
</organism>
<evidence type="ECO:0000256" key="1">
    <source>
        <dbReference type="SAM" id="Phobius"/>
    </source>
</evidence>